<accession>A0A545UA75</accession>
<protein>
    <recommendedName>
        <fullName evidence="4">Lipoprotein</fullName>
    </recommendedName>
</protein>
<keyword evidence="1" id="KW-0732">Signal</keyword>
<evidence type="ECO:0008006" key="4">
    <source>
        <dbReference type="Google" id="ProtNLM"/>
    </source>
</evidence>
<evidence type="ECO:0000313" key="3">
    <source>
        <dbReference type="Proteomes" id="UP000315439"/>
    </source>
</evidence>
<comment type="caution">
    <text evidence="2">The sequence shown here is derived from an EMBL/GenBank/DDBJ whole genome shotgun (WGS) entry which is preliminary data.</text>
</comment>
<feature type="signal peptide" evidence="1">
    <location>
        <begin position="1"/>
        <end position="17"/>
    </location>
</feature>
<dbReference type="OrthoDB" id="6335119at2"/>
<proteinExistence type="predicted"/>
<dbReference type="RefSeq" id="WP_142932301.1">
    <property type="nucleotide sequence ID" value="NZ_ML660166.1"/>
</dbReference>
<evidence type="ECO:0000256" key="1">
    <source>
        <dbReference type="SAM" id="SignalP"/>
    </source>
</evidence>
<name>A0A545UA75_9GAMM</name>
<evidence type="ECO:0000313" key="2">
    <source>
        <dbReference type="EMBL" id="TQV86378.1"/>
    </source>
</evidence>
<dbReference type="AlphaFoldDB" id="A0A545UA75"/>
<dbReference type="PROSITE" id="PS51257">
    <property type="entry name" value="PROKAR_LIPOPROTEIN"/>
    <property type="match status" value="1"/>
</dbReference>
<dbReference type="EMBL" id="VIKS01000010">
    <property type="protein sequence ID" value="TQV86378.1"/>
    <property type="molecule type" value="Genomic_DNA"/>
</dbReference>
<sequence>MKLLQLLFFSVMLSSCSSVPISSMVKLASFDEKDLVNINPNQVRTRITINEPAELQTRDVKLALRFGYDGEEETEYQFILDLLNNKTLKESKGFFSNSPKRHQYEFKIAVASIAEFKKYQREFLKYGKPEKYHWTVYYYLKKRPEEGEPINLDLELKLAEADDYFYLLKSAEMDVE</sequence>
<organism evidence="2 3">
    <name type="scientific">Aliikangiella coralliicola</name>
    <dbReference type="NCBI Taxonomy" id="2592383"/>
    <lineage>
        <taxon>Bacteria</taxon>
        <taxon>Pseudomonadati</taxon>
        <taxon>Pseudomonadota</taxon>
        <taxon>Gammaproteobacteria</taxon>
        <taxon>Oceanospirillales</taxon>
        <taxon>Pleioneaceae</taxon>
        <taxon>Aliikangiella</taxon>
    </lineage>
</organism>
<keyword evidence="3" id="KW-1185">Reference proteome</keyword>
<gene>
    <name evidence="2" type="ORF">FLL46_15765</name>
</gene>
<reference evidence="2 3" key="1">
    <citation type="submission" date="2019-07" db="EMBL/GenBank/DDBJ databases">
        <title>Draft genome for Aliikangiella sp. M105.</title>
        <authorList>
            <person name="Wang G."/>
        </authorList>
    </citation>
    <scope>NUCLEOTIDE SEQUENCE [LARGE SCALE GENOMIC DNA]</scope>
    <source>
        <strain evidence="2 3">M105</strain>
    </source>
</reference>
<dbReference type="Proteomes" id="UP000315439">
    <property type="component" value="Unassembled WGS sequence"/>
</dbReference>
<feature type="chain" id="PRO_5022172065" description="Lipoprotein" evidence="1">
    <location>
        <begin position="18"/>
        <end position="176"/>
    </location>
</feature>